<dbReference type="InterPro" id="IPR037522">
    <property type="entry name" value="HD_GYP_dom"/>
</dbReference>
<name>A0A0F9WVH3_9ZZZZ</name>
<dbReference type="InterPro" id="IPR003607">
    <property type="entry name" value="HD/PDEase_dom"/>
</dbReference>
<dbReference type="PANTHER" id="PTHR45228">
    <property type="entry name" value="CYCLIC DI-GMP PHOSPHODIESTERASE TM_0186-RELATED"/>
    <property type="match status" value="1"/>
</dbReference>
<dbReference type="SMART" id="SM00471">
    <property type="entry name" value="HDc"/>
    <property type="match status" value="1"/>
</dbReference>
<dbReference type="Pfam" id="PF13487">
    <property type="entry name" value="HD_5"/>
    <property type="match status" value="2"/>
</dbReference>
<dbReference type="Gene3D" id="1.10.3210.10">
    <property type="entry name" value="Hypothetical protein af1432"/>
    <property type="match status" value="2"/>
</dbReference>
<dbReference type="AlphaFoldDB" id="A0A0F9WVH3"/>
<feature type="domain" description="HD-GYP" evidence="1">
    <location>
        <begin position="264"/>
        <end position="459"/>
    </location>
</feature>
<accession>A0A0F9WVH3</accession>
<proteinExistence type="predicted"/>
<evidence type="ECO:0000259" key="1">
    <source>
        <dbReference type="PROSITE" id="PS51832"/>
    </source>
</evidence>
<gene>
    <name evidence="2" type="ORF">LCGC14_0304630</name>
</gene>
<comment type="caution">
    <text evidence="2">The sequence shown here is derived from an EMBL/GenBank/DDBJ whole genome shotgun (WGS) entry which is preliminary data.</text>
</comment>
<organism evidence="2">
    <name type="scientific">marine sediment metagenome</name>
    <dbReference type="NCBI Taxonomy" id="412755"/>
    <lineage>
        <taxon>unclassified sequences</taxon>
        <taxon>metagenomes</taxon>
        <taxon>ecological metagenomes</taxon>
    </lineage>
</organism>
<dbReference type="NCBIfam" id="TIGR00277">
    <property type="entry name" value="HDIG"/>
    <property type="match status" value="1"/>
</dbReference>
<dbReference type="PROSITE" id="PS51832">
    <property type="entry name" value="HD_GYP"/>
    <property type="match status" value="1"/>
</dbReference>
<dbReference type="CDD" id="cd00077">
    <property type="entry name" value="HDc"/>
    <property type="match status" value="1"/>
</dbReference>
<dbReference type="PANTHER" id="PTHR45228:SF5">
    <property type="entry name" value="CYCLIC DI-GMP PHOSPHODIESTERASE VC_1348-RELATED"/>
    <property type="match status" value="1"/>
</dbReference>
<dbReference type="InterPro" id="IPR006675">
    <property type="entry name" value="HDIG_dom"/>
</dbReference>
<protein>
    <recommendedName>
        <fullName evidence="1">HD-GYP domain-containing protein</fullName>
    </recommendedName>
</protein>
<dbReference type="InterPro" id="IPR052020">
    <property type="entry name" value="Cyclic_di-GMP/3'3'-cGAMP_PDE"/>
</dbReference>
<dbReference type="SUPFAM" id="SSF109604">
    <property type="entry name" value="HD-domain/PDEase-like"/>
    <property type="match status" value="2"/>
</dbReference>
<reference evidence="2" key="1">
    <citation type="journal article" date="2015" name="Nature">
        <title>Complex archaea that bridge the gap between prokaryotes and eukaryotes.</title>
        <authorList>
            <person name="Spang A."/>
            <person name="Saw J.H."/>
            <person name="Jorgensen S.L."/>
            <person name="Zaremba-Niedzwiedzka K."/>
            <person name="Martijn J."/>
            <person name="Lind A.E."/>
            <person name="van Eijk R."/>
            <person name="Schleper C."/>
            <person name="Guy L."/>
            <person name="Ettema T.J."/>
        </authorList>
    </citation>
    <scope>NUCLEOTIDE SEQUENCE</scope>
</reference>
<dbReference type="EMBL" id="LAZR01000193">
    <property type="protein sequence ID" value="KKN82923.1"/>
    <property type="molecule type" value="Genomic_DNA"/>
</dbReference>
<evidence type="ECO:0000313" key="2">
    <source>
        <dbReference type="EMBL" id="KKN82923.1"/>
    </source>
</evidence>
<sequence>MDLAIQSNGGQLSKAELVSALSYALDLTEGQPEGHGIRCCWIGMNVGQELGLSDAEMSDLYYTLLLKDIGCSSNAARICQLFLTDDIAFKRDIKIVDDSLPQVLRFVLKHTGLKANLAERFRTMVIALAQGEKVGRELIETRCHRGADIVRQMRFSEAVAAGILDLDEHWDGKGQPRGLTGTGISLFGRIALLTQVVDVFHTSADADFALKEVEKRSGRWFDPDLVAAFGTVAARKSFWSTLASPRLDATVVALAPRQDTEFVDEEFLDSVAEAFAQVVDSKSPFTHGHSERVALFTDLIAVELGLDAEHRRYLKRVALLHDIGKLSVSNQVLDKPGKLDDEEWVAIKRHPAFSEEILARVSVFQDLARIAGAHHERLDGNGYPRGVTGEEICFDTRILTTADIFDAMTADRPYRKAMPVSKALDIMRADVGTAIDARCFQALETVMASFEGAIGGPQPD</sequence>